<evidence type="ECO:0000256" key="1">
    <source>
        <dbReference type="ARBA" id="ARBA00004123"/>
    </source>
</evidence>
<keyword evidence="10" id="KW-1185">Reference proteome</keyword>
<dbReference type="PANTHER" id="PTHR46174">
    <property type="entry name" value="CXXC-TYPE ZINC FINGER PROTEIN 1"/>
    <property type="match status" value="1"/>
</dbReference>
<evidence type="ECO:0000256" key="3">
    <source>
        <dbReference type="ARBA" id="ARBA00022771"/>
    </source>
</evidence>
<dbReference type="GO" id="GO:0042800">
    <property type="term" value="F:histone H3K4 methyltransferase activity"/>
    <property type="evidence" value="ECO:0007669"/>
    <property type="project" value="EnsemblFungi"/>
</dbReference>
<keyword evidence="2" id="KW-0479">Metal-binding</keyword>
<dbReference type="GO" id="GO:0008270">
    <property type="term" value="F:zinc ion binding"/>
    <property type="evidence" value="ECO:0007669"/>
    <property type="project" value="UniProtKB-KW"/>
</dbReference>
<dbReference type="GO" id="GO:0140002">
    <property type="term" value="F:histone H3K4me3 reader activity"/>
    <property type="evidence" value="ECO:0007669"/>
    <property type="project" value="EnsemblFungi"/>
</dbReference>
<evidence type="ECO:0000313" key="10">
    <source>
        <dbReference type="Proteomes" id="UP000005220"/>
    </source>
</evidence>
<evidence type="ECO:0000256" key="7">
    <source>
        <dbReference type="SAM" id="MobiDB-lite"/>
    </source>
</evidence>
<dbReference type="GO" id="GO:0005829">
    <property type="term" value="C:cytosol"/>
    <property type="evidence" value="ECO:0007669"/>
    <property type="project" value="EnsemblFungi"/>
</dbReference>
<dbReference type="SUPFAM" id="SSF57903">
    <property type="entry name" value="FYVE/PHD zinc finger"/>
    <property type="match status" value="1"/>
</dbReference>
<dbReference type="STRING" id="1071382.H2AZA9"/>
<dbReference type="PROSITE" id="PS50016">
    <property type="entry name" value="ZF_PHD_2"/>
    <property type="match status" value="1"/>
</dbReference>
<evidence type="ECO:0000256" key="6">
    <source>
        <dbReference type="PROSITE-ProRule" id="PRU00146"/>
    </source>
</evidence>
<feature type="region of interest" description="Disordered" evidence="7">
    <location>
        <begin position="241"/>
        <end position="264"/>
    </location>
</feature>
<dbReference type="eggNOG" id="KOG1632">
    <property type="taxonomic scope" value="Eukaryota"/>
</dbReference>
<dbReference type="GO" id="GO:0048188">
    <property type="term" value="C:Set1C/COMPASS complex"/>
    <property type="evidence" value="ECO:0007669"/>
    <property type="project" value="EnsemblFungi"/>
</dbReference>
<dbReference type="CDD" id="cd16039">
    <property type="entry name" value="PHD_SPP1"/>
    <property type="match status" value="1"/>
</dbReference>
<gene>
    <name evidence="9" type="primary">KAFR0H02560</name>
    <name evidence="9" type="ORF">KAFR_0H02560</name>
</gene>
<reference evidence="9 10" key="1">
    <citation type="journal article" date="2011" name="Proc. Natl. Acad. Sci. U.S.A.">
        <title>Evolutionary erosion of yeast sex chromosomes by mating-type switching accidents.</title>
        <authorList>
            <person name="Gordon J.L."/>
            <person name="Armisen D."/>
            <person name="Proux-Wera E."/>
            <person name="Oheigeartaigh S.S."/>
            <person name="Byrne K.P."/>
            <person name="Wolfe K.H."/>
        </authorList>
    </citation>
    <scope>NUCLEOTIDE SEQUENCE [LARGE SCALE GENOMIC DNA]</scope>
    <source>
        <strain evidence="10">ATCC 22294 / BCRC 22015 / CBS 2517 / CECT 1963 / NBRC 1671 / NRRL Y-8276</strain>
    </source>
</reference>
<dbReference type="FunCoup" id="H2AZA9">
    <property type="interactions" value="137"/>
</dbReference>
<dbReference type="EMBL" id="HE650828">
    <property type="protein sequence ID" value="CCF59665.1"/>
    <property type="molecule type" value="Genomic_DNA"/>
</dbReference>
<sequence>MPSTLPLPEWCPPYSPKKKEPVTQQEVYCICKKPDEGELMVGCDGCDDWFHFKCMKIPEVYRSLVFAFFCPYCQSGITGKNKDNFNVELPRTLWKRKCRLSSCYEPCEDKSKYCSEAHGLLYMQNLVANVSRDSNLKEGSESQDDLLKQMVSYSNGDVESFKNIGKESFIDEDLTVDAEVVKEIVDKDQNLNELRSNLDECDTITLPRLKENLEVLQKYIDWLTEVNLKLNYNEEELKAREETMNLNNGTNSKKRSKNGNKNTRVKSKKNICGYTADIQDFNISVDDFIAEYKGNQEKEEPLLQVYNICVKAKCNKHSDWTSMKVEQVKQQMRSLDTYRERLEILIRTRKRQLHVQSYEKLIELGIQP</sequence>
<organism evidence="9 10">
    <name type="scientific">Kazachstania africana (strain ATCC 22294 / BCRC 22015 / CBS 2517 / CECT 1963 / NBRC 1671 / NRRL Y-8276)</name>
    <name type="common">Yeast</name>
    <name type="synonym">Kluyveromyces africanus</name>
    <dbReference type="NCBI Taxonomy" id="1071382"/>
    <lineage>
        <taxon>Eukaryota</taxon>
        <taxon>Fungi</taxon>
        <taxon>Dikarya</taxon>
        <taxon>Ascomycota</taxon>
        <taxon>Saccharomycotina</taxon>
        <taxon>Saccharomycetes</taxon>
        <taxon>Saccharomycetales</taxon>
        <taxon>Saccharomycetaceae</taxon>
        <taxon>Kazachstania</taxon>
    </lineage>
</organism>
<dbReference type="Pfam" id="PF00628">
    <property type="entry name" value="PHD"/>
    <property type="match status" value="1"/>
</dbReference>
<dbReference type="GO" id="GO:0003682">
    <property type="term" value="F:chromatin binding"/>
    <property type="evidence" value="ECO:0007669"/>
    <property type="project" value="EnsemblFungi"/>
</dbReference>
<dbReference type="InterPro" id="IPR037869">
    <property type="entry name" value="Spp1/CFP1"/>
</dbReference>
<evidence type="ECO:0000259" key="8">
    <source>
        <dbReference type="PROSITE" id="PS50016"/>
    </source>
</evidence>
<dbReference type="PROSITE" id="PS01359">
    <property type="entry name" value="ZF_PHD_1"/>
    <property type="match status" value="1"/>
</dbReference>
<evidence type="ECO:0000256" key="4">
    <source>
        <dbReference type="ARBA" id="ARBA00022833"/>
    </source>
</evidence>
<evidence type="ECO:0000256" key="5">
    <source>
        <dbReference type="ARBA" id="ARBA00023242"/>
    </source>
</evidence>
<dbReference type="RefSeq" id="XP_003958800.1">
    <property type="nucleotide sequence ID" value="XM_003958751.1"/>
</dbReference>
<dbReference type="InParanoid" id="H2AZA9"/>
<feature type="domain" description="PHD-type" evidence="8">
    <location>
        <begin position="26"/>
        <end position="76"/>
    </location>
</feature>
<dbReference type="GO" id="GO:0000781">
    <property type="term" value="C:chromosome, telomeric region"/>
    <property type="evidence" value="ECO:0007669"/>
    <property type="project" value="GOC"/>
</dbReference>
<dbReference type="InterPro" id="IPR019787">
    <property type="entry name" value="Znf_PHD-finger"/>
</dbReference>
<dbReference type="GO" id="GO:1903341">
    <property type="term" value="P:regulation of meiotic DNA double-strand break formation"/>
    <property type="evidence" value="ECO:0007669"/>
    <property type="project" value="EnsemblFungi"/>
</dbReference>
<dbReference type="InterPro" id="IPR019786">
    <property type="entry name" value="Zinc_finger_PHD-type_CS"/>
</dbReference>
<feature type="compositionally biased region" description="Basic residues" evidence="7">
    <location>
        <begin position="252"/>
        <end position="264"/>
    </location>
</feature>
<dbReference type="OrthoDB" id="436852at2759"/>
<evidence type="ECO:0000313" key="9">
    <source>
        <dbReference type="EMBL" id="CCF59665.1"/>
    </source>
</evidence>
<dbReference type="SMART" id="SM00249">
    <property type="entry name" value="PHD"/>
    <property type="match status" value="1"/>
</dbReference>
<accession>H2AZA9</accession>
<keyword evidence="5" id="KW-0539">Nucleus</keyword>
<dbReference type="InterPro" id="IPR013083">
    <property type="entry name" value="Znf_RING/FYVE/PHD"/>
</dbReference>
<keyword evidence="3 6" id="KW-0863">Zinc-finger</keyword>
<protein>
    <recommendedName>
        <fullName evidence="8">PHD-type domain-containing protein</fullName>
    </recommendedName>
</protein>
<dbReference type="KEGG" id="kaf:KAFR_0H02560"/>
<dbReference type="HOGENOM" id="CLU_045707_0_0_1"/>
<evidence type="ECO:0000256" key="2">
    <source>
        <dbReference type="ARBA" id="ARBA00022723"/>
    </source>
</evidence>
<name>H2AZA9_KAZAF</name>
<dbReference type="InterPro" id="IPR011011">
    <property type="entry name" value="Znf_FYVE_PHD"/>
</dbReference>
<dbReference type="Proteomes" id="UP000005220">
    <property type="component" value="Chromosome 8"/>
</dbReference>
<dbReference type="GO" id="GO:0045893">
    <property type="term" value="P:positive regulation of DNA-templated transcription"/>
    <property type="evidence" value="ECO:0007669"/>
    <property type="project" value="TreeGrafter"/>
</dbReference>
<comment type="subcellular location">
    <subcellularLocation>
        <location evidence="1">Nucleus</location>
    </subcellularLocation>
</comment>
<dbReference type="PANTHER" id="PTHR46174:SF1">
    <property type="entry name" value="CXXC-TYPE ZINC FINGER PROTEIN 1"/>
    <property type="match status" value="1"/>
</dbReference>
<dbReference type="AlphaFoldDB" id="H2AZA9"/>
<dbReference type="GeneID" id="13887661"/>
<keyword evidence="4" id="KW-0862">Zinc</keyword>
<dbReference type="GO" id="GO:0031509">
    <property type="term" value="P:subtelomeric heterochromatin formation"/>
    <property type="evidence" value="ECO:0007669"/>
    <property type="project" value="EnsemblFungi"/>
</dbReference>
<dbReference type="Gene3D" id="3.30.40.10">
    <property type="entry name" value="Zinc/RING finger domain, C3HC4 (zinc finger)"/>
    <property type="match status" value="1"/>
</dbReference>
<proteinExistence type="predicted"/>
<dbReference type="InterPro" id="IPR001965">
    <property type="entry name" value="Znf_PHD"/>
</dbReference>